<dbReference type="InterPro" id="IPR002562">
    <property type="entry name" value="3'-5'_exonuclease_dom"/>
</dbReference>
<dbReference type="GO" id="GO:0005634">
    <property type="term" value="C:nucleus"/>
    <property type="evidence" value="ECO:0000318"/>
    <property type="project" value="GO_Central"/>
</dbReference>
<dbReference type="GO" id="GO:0008408">
    <property type="term" value="F:3'-5' exonuclease activity"/>
    <property type="evidence" value="ECO:0000318"/>
    <property type="project" value="GO_Central"/>
</dbReference>
<reference evidence="5" key="1">
    <citation type="journal article" date="2016" name="Nature">
        <title>The genome of the seagrass Zostera marina reveals angiosperm adaptation to the sea.</title>
        <authorList>
            <person name="Olsen J.L."/>
            <person name="Rouze P."/>
            <person name="Verhelst B."/>
            <person name="Lin Y.-C."/>
            <person name="Bayer T."/>
            <person name="Collen J."/>
            <person name="Dattolo E."/>
            <person name="De Paoli E."/>
            <person name="Dittami S."/>
            <person name="Maumus F."/>
            <person name="Michel G."/>
            <person name="Kersting A."/>
            <person name="Lauritano C."/>
            <person name="Lohaus R."/>
            <person name="Toepel M."/>
            <person name="Tonon T."/>
            <person name="Vanneste K."/>
            <person name="Amirebrahimi M."/>
            <person name="Brakel J."/>
            <person name="Bostroem C."/>
            <person name="Chovatia M."/>
            <person name="Grimwood J."/>
            <person name="Jenkins J.W."/>
            <person name="Jueterbock A."/>
            <person name="Mraz A."/>
            <person name="Stam W.T."/>
            <person name="Tice H."/>
            <person name="Bornberg-Bauer E."/>
            <person name="Green P.J."/>
            <person name="Pearson G.A."/>
            <person name="Procaccini G."/>
            <person name="Duarte C.M."/>
            <person name="Schmutz J."/>
            <person name="Reusch T.B.H."/>
            <person name="Van de Peer Y."/>
        </authorList>
    </citation>
    <scope>NUCLEOTIDE SEQUENCE [LARGE SCALE GENOMIC DNA]</scope>
    <source>
        <strain evidence="5">cv. Finnish</strain>
    </source>
</reference>
<keyword evidence="2" id="KW-0378">Hydrolase</keyword>
<dbReference type="PANTHER" id="PTHR13620:SF105">
    <property type="entry name" value="OS01G0737700 PROTEIN"/>
    <property type="match status" value="1"/>
</dbReference>
<dbReference type="InterPro" id="IPR036397">
    <property type="entry name" value="RNaseH_sf"/>
</dbReference>
<dbReference type="STRING" id="29655.A0A0K9PW10"/>
<dbReference type="Pfam" id="PF01612">
    <property type="entry name" value="DNA_pol_A_exo1"/>
    <property type="match status" value="1"/>
</dbReference>
<dbReference type="CDD" id="cd06141">
    <property type="entry name" value="WRN_exo"/>
    <property type="match status" value="1"/>
</dbReference>
<dbReference type="OrthoDB" id="1920326at2759"/>
<dbReference type="AlphaFoldDB" id="A0A0K9PW10"/>
<sequence>MSPITIENTDETYTVFTVSLNSKYQILTTVTSTAATVEAWIDDVNRVYGARGSNIHVGLDVEWRPSYGGPQNKVSVFQLCTGNRCLIFQLLYADRIPAALNEFLVNPCCRFLGVGIEEDIEKLVCDWDFNSPVSQSKVDLRVLAENTTGKKEMKQMGVKKLAMEIIGMDVYKPKTVTMSRWDNECLSLEQIKYACVDAFLSFLIGDRLYSSK</sequence>
<keyword evidence="1" id="KW-0540">Nuclease</keyword>
<evidence type="ECO:0000256" key="2">
    <source>
        <dbReference type="ARBA" id="ARBA00022801"/>
    </source>
</evidence>
<comment type="caution">
    <text evidence="4">The sequence shown here is derived from an EMBL/GenBank/DDBJ whole genome shotgun (WGS) entry which is preliminary data.</text>
</comment>
<accession>A0A0K9PW10</accession>
<evidence type="ECO:0000313" key="4">
    <source>
        <dbReference type="EMBL" id="KMZ72440.1"/>
    </source>
</evidence>
<dbReference type="GO" id="GO:0003676">
    <property type="term" value="F:nucleic acid binding"/>
    <property type="evidence" value="ECO:0007669"/>
    <property type="project" value="InterPro"/>
</dbReference>
<dbReference type="GO" id="GO:0006139">
    <property type="term" value="P:nucleobase-containing compound metabolic process"/>
    <property type="evidence" value="ECO:0007669"/>
    <property type="project" value="InterPro"/>
</dbReference>
<gene>
    <name evidence="4" type="ORF">ZOSMA_164G00220</name>
</gene>
<dbReference type="PANTHER" id="PTHR13620">
    <property type="entry name" value="3-5 EXONUCLEASE"/>
    <property type="match status" value="1"/>
</dbReference>
<keyword evidence="5" id="KW-1185">Reference proteome</keyword>
<proteinExistence type="predicted"/>
<evidence type="ECO:0000313" key="5">
    <source>
        <dbReference type="Proteomes" id="UP000036987"/>
    </source>
</evidence>
<feature type="domain" description="3'-5' exonuclease" evidence="3">
    <location>
        <begin position="34"/>
        <end position="208"/>
    </location>
</feature>
<protein>
    <recommendedName>
        <fullName evidence="3">3'-5' exonuclease domain-containing protein</fullName>
    </recommendedName>
</protein>
<organism evidence="4 5">
    <name type="scientific">Zostera marina</name>
    <name type="common">Eelgrass</name>
    <dbReference type="NCBI Taxonomy" id="29655"/>
    <lineage>
        <taxon>Eukaryota</taxon>
        <taxon>Viridiplantae</taxon>
        <taxon>Streptophyta</taxon>
        <taxon>Embryophyta</taxon>
        <taxon>Tracheophyta</taxon>
        <taxon>Spermatophyta</taxon>
        <taxon>Magnoliopsida</taxon>
        <taxon>Liliopsida</taxon>
        <taxon>Zosteraceae</taxon>
        <taxon>Zostera</taxon>
    </lineage>
</organism>
<dbReference type="InterPro" id="IPR012337">
    <property type="entry name" value="RNaseH-like_sf"/>
</dbReference>
<evidence type="ECO:0000259" key="3">
    <source>
        <dbReference type="Pfam" id="PF01612"/>
    </source>
</evidence>
<dbReference type="GO" id="GO:0005737">
    <property type="term" value="C:cytoplasm"/>
    <property type="evidence" value="ECO:0000318"/>
    <property type="project" value="GO_Central"/>
</dbReference>
<dbReference type="SUPFAM" id="SSF53098">
    <property type="entry name" value="Ribonuclease H-like"/>
    <property type="match status" value="1"/>
</dbReference>
<dbReference type="InterPro" id="IPR051132">
    <property type="entry name" value="3-5_Exonuclease_domain"/>
</dbReference>
<dbReference type="Gene3D" id="3.30.420.10">
    <property type="entry name" value="Ribonuclease H-like superfamily/Ribonuclease H"/>
    <property type="match status" value="1"/>
</dbReference>
<dbReference type="FunFam" id="3.30.420.10:FF:000054">
    <property type="entry name" value="Werner Syndrome-like exonuclease"/>
    <property type="match status" value="1"/>
</dbReference>
<dbReference type="Proteomes" id="UP000036987">
    <property type="component" value="Unassembled WGS sequence"/>
</dbReference>
<name>A0A0K9PW10_ZOSMR</name>
<evidence type="ECO:0000256" key="1">
    <source>
        <dbReference type="ARBA" id="ARBA00022722"/>
    </source>
</evidence>
<dbReference type="EMBL" id="LFYR01000631">
    <property type="protein sequence ID" value="KMZ72440.1"/>
    <property type="molecule type" value="Genomic_DNA"/>
</dbReference>
<dbReference type="OMA" id="MSRWDAY"/>